<dbReference type="InterPro" id="IPR011060">
    <property type="entry name" value="RibuloseP-bd_barrel"/>
</dbReference>
<dbReference type="GO" id="GO:0004590">
    <property type="term" value="F:orotidine-5'-phosphate decarboxylase activity"/>
    <property type="evidence" value="ECO:0007669"/>
    <property type="project" value="InterPro"/>
</dbReference>
<dbReference type="GO" id="GO:0033982">
    <property type="term" value="F:3-dehydro-L-gulonate-6-phosphate decarboxylase activity"/>
    <property type="evidence" value="ECO:0007669"/>
    <property type="project" value="TreeGrafter"/>
</dbReference>
<evidence type="ECO:0000259" key="3">
    <source>
        <dbReference type="PROSITE" id="PS50943"/>
    </source>
</evidence>
<evidence type="ECO:0000256" key="1">
    <source>
        <dbReference type="ARBA" id="ARBA00023239"/>
    </source>
</evidence>
<dbReference type="SUPFAM" id="SSF51366">
    <property type="entry name" value="Ribulose-phoshate binding barrel"/>
    <property type="match status" value="1"/>
</dbReference>
<dbReference type="InterPro" id="IPR001387">
    <property type="entry name" value="Cro/C1-type_HTH"/>
</dbReference>
<feature type="domain" description="HTH cro/C1-type" evidence="3">
    <location>
        <begin position="13"/>
        <end position="42"/>
    </location>
</feature>
<dbReference type="Pfam" id="PF00215">
    <property type="entry name" value="OMPdecase"/>
    <property type="match status" value="1"/>
</dbReference>
<dbReference type="PANTHER" id="PTHR35039">
    <property type="entry name" value="3-KETO-L-GULONATE-6-PHOSPHATE DECARBOXYLASE SGBH-RELATED"/>
    <property type="match status" value="1"/>
</dbReference>
<dbReference type="SMART" id="SM00382">
    <property type="entry name" value="AAA"/>
    <property type="match status" value="1"/>
</dbReference>
<dbReference type="InterPro" id="IPR016024">
    <property type="entry name" value="ARM-type_fold"/>
</dbReference>
<dbReference type="GO" id="GO:0019854">
    <property type="term" value="P:L-ascorbic acid catabolic process"/>
    <property type="evidence" value="ECO:0007669"/>
    <property type="project" value="TreeGrafter"/>
</dbReference>
<dbReference type="AlphaFoldDB" id="A0A1C3NE91"/>
<dbReference type="EMBL" id="LT598496">
    <property type="protein sequence ID" value="SBV30916.1"/>
    <property type="molecule type" value="Genomic_DNA"/>
</dbReference>
<feature type="region of interest" description="Disordered" evidence="2">
    <location>
        <begin position="76"/>
        <end position="106"/>
    </location>
</feature>
<accession>A0A1C3NE91</accession>
<dbReference type="InterPro" id="IPR010982">
    <property type="entry name" value="Lambda_DNA-bd_dom_sf"/>
</dbReference>
<dbReference type="PATRIC" id="fig|307121.4.peg.6647"/>
<organism evidence="4 5">
    <name type="scientific">Micromonospora krabiensis</name>
    <dbReference type="NCBI Taxonomy" id="307121"/>
    <lineage>
        <taxon>Bacteria</taxon>
        <taxon>Bacillati</taxon>
        <taxon>Actinomycetota</taxon>
        <taxon>Actinomycetes</taxon>
        <taxon>Micromonosporales</taxon>
        <taxon>Micromonosporaceae</taxon>
        <taxon>Micromonospora</taxon>
    </lineage>
</organism>
<dbReference type="InterPro" id="IPR001754">
    <property type="entry name" value="OMPdeCOase_dom"/>
</dbReference>
<dbReference type="CDD" id="cd01120">
    <property type="entry name" value="RecA-like_superfamily"/>
    <property type="match status" value="1"/>
</dbReference>
<name>A0A1C3NE91_9ACTN</name>
<gene>
    <name evidence="4" type="ORF">GA0070620_6522</name>
</gene>
<keyword evidence="5" id="KW-1185">Reference proteome</keyword>
<dbReference type="RefSeq" id="WP_231922043.1">
    <property type="nucleotide sequence ID" value="NZ_JBHRWG010000002.1"/>
</dbReference>
<dbReference type="Gene3D" id="1.10.260.40">
    <property type="entry name" value="lambda repressor-like DNA-binding domains"/>
    <property type="match status" value="1"/>
</dbReference>
<dbReference type="InterPro" id="IPR013785">
    <property type="entry name" value="Aldolase_TIM"/>
</dbReference>
<proteinExistence type="predicted"/>
<sequence length="1037" mass="112295">METVRRWTGREAKALRLALRMSVRGFAEHLGVNPAAISNWEKRGSATRMRYETQQMLDVDLARSPTEVKQRFAQTLKASATTDPDASTVATDANRPARKDLGTHSRERTAAVLAALGGRQPDDLVYTPPVDVQRLVGTFLVSAARVYLVTGPPGCGKTSLTRHLASRAPGLDVQLLTADAWTEDIDLAREILRYGSQPAGEDPLLTLEDESRNLSRPLLVIIDSPQSRAVVDKVCRQLDATLRQVLSGNLKFLLVLRTPPEVELAPYPVLSAAVMPGPDHGAGPSLPLDRWDARTAREVWNTQRQSSEPPFDALPPRIRNLARLPLYMSLIRAAKSTEPLGQTNAFRLVEFCVASILKAASLDVERATADLTALARKQLAAAWPHHLLPAIEANPPGNVGDLTASPVARLVRSGPSGGLTFHHDVIREYLFARWLAQLIEAHGRSSITIELLNDLAARTSTSGDLRGVLEFLLQGLDATSPELLAAVAQSPSISITETLPLMLELTGESPAFATAEVLRVCASRCLHDNGLPLARALLHTNAAATALGAEYPRWMLRVLRRFGPAVWSDIVACVETQLPIAAVHDFVRLAQLDTVEDAVFLARHFYVFLAADDGSSQELKTLLAHPDWRARAALAEGIRAGHAIPRQTVISIVEALTADRDYKVRAAAAEAAGQSTTPGLEHLLATLLDDRNWHVRERLLQGLSFRVGDEDSVADLVIRGQEAWRHGPRNVRVAAQRLLLKCGRKPLQDEDSSRSALFGLLREIRTGALRLPTNVQSALIRQGVASADWLVRTEANLLEHHDTATNAAAGISKEAFRRLRDGRALQVALDVRDIDHAIAVAQAAAIAGVQFIEIGDPLIKSVGIQAISAIKQRTPGAWIVAEMMSADWGRDQVVLATEAGADVVLLIGPASIASVSAAVEASRRLGVPIMIDVPEGRLIQGWVQDMERAGVDGFAITTNIDLGVAGFHPLDQAQLIRSWTKLPVAVSGGFEPTDVEASRRRSWDILVVGRGVTDSLDPAVAARDLAASIELTEGHRS</sequence>
<dbReference type="CDD" id="cd00093">
    <property type="entry name" value="HTH_XRE"/>
    <property type="match status" value="1"/>
</dbReference>
<dbReference type="Proteomes" id="UP000199393">
    <property type="component" value="Chromosome I"/>
</dbReference>
<evidence type="ECO:0000313" key="4">
    <source>
        <dbReference type="EMBL" id="SBV30916.1"/>
    </source>
</evidence>
<evidence type="ECO:0000313" key="5">
    <source>
        <dbReference type="Proteomes" id="UP000199393"/>
    </source>
</evidence>
<dbReference type="GO" id="GO:0003677">
    <property type="term" value="F:DNA binding"/>
    <property type="evidence" value="ECO:0007669"/>
    <property type="project" value="InterPro"/>
</dbReference>
<dbReference type="Gene3D" id="3.40.50.300">
    <property type="entry name" value="P-loop containing nucleotide triphosphate hydrolases"/>
    <property type="match status" value="1"/>
</dbReference>
<feature type="compositionally biased region" description="Basic and acidic residues" evidence="2">
    <location>
        <begin position="95"/>
        <end position="106"/>
    </location>
</feature>
<dbReference type="PANTHER" id="PTHR35039:SF3">
    <property type="entry name" value="3-KETO-L-GULONATE-6-PHOSPHATE DECARBOXYLASE SGBH-RELATED"/>
    <property type="match status" value="1"/>
</dbReference>
<dbReference type="GO" id="GO:0006207">
    <property type="term" value="P:'de novo' pyrimidine nucleobase biosynthetic process"/>
    <property type="evidence" value="ECO:0007669"/>
    <property type="project" value="InterPro"/>
</dbReference>
<dbReference type="Gene3D" id="3.20.20.70">
    <property type="entry name" value="Aldolase class I"/>
    <property type="match status" value="1"/>
</dbReference>
<feature type="compositionally biased region" description="Polar residues" evidence="2">
    <location>
        <begin position="76"/>
        <end position="91"/>
    </location>
</feature>
<dbReference type="InterPro" id="IPR011989">
    <property type="entry name" value="ARM-like"/>
</dbReference>
<dbReference type="STRING" id="307121.GA0070620_6522"/>
<dbReference type="InterPro" id="IPR027417">
    <property type="entry name" value="P-loop_NTPase"/>
</dbReference>
<dbReference type="PROSITE" id="PS50943">
    <property type="entry name" value="HTH_CROC1"/>
    <property type="match status" value="1"/>
</dbReference>
<reference evidence="5" key="1">
    <citation type="submission" date="2016-06" db="EMBL/GenBank/DDBJ databases">
        <authorList>
            <person name="Varghese N."/>
        </authorList>
    </citation>
    <scope>NUCLEOTIDE SEQUENCE [LARGE SCALE GENOMIC DNA]</scope>
    <source>
        <strain evidence="5">DSM 45344</strain>
    </source>
</reference>
<dbReference type="Gene3D" id="1.25.10.10">
    <property type="entry name" value="Leucine-rich Repeat Variant"/>
    <property type="match status" value="1"/>
</dbReference>
<dbReference type="SMART" id="SM00934">
    <property type="entry name" value="OMPdecase"/>
    <property type="match status" value="1"/>
</dbReference>
<keyword evidence="1" id="KW-0456">Lyase</keyword>
<protein>
    <submittedName>
        <fullName evidence="4">3-keto-L-gulonate-6-phosphate decarboxylase</fullName>
    </submittedName>
</protein>
<dbReference type="SUPFAM" id="SSF48371">
    <property type="entry name" value="ARM repeat"/>
    <property type="match status" value="1"/>
</dbReference>
<dbReference type="InterPro" id="IPR003593">
    <property type="entry name" value="AAA+_ATPase"/>
</dbReference>
<evidence type="ECO:0000256" key="2">
    <source>
        <dbReference type="SAM" id="MobiDB-lite"/>
    </source>
</evidence>
<dbReference type="Pfam" id="PF13646">
    <property type="entry name" value="HEAT_2"/>
    <property type="match status" value="1"/>
</dbReference>
<dbReference type="SUPFAM" id="SSF52540">
    <property type="entry name" value="P-loop containing nucleoside triphosphate hydrolases"/>
    <property type="match status" value="1"/>
</dbReference>